<sequence length="352" mass="39486">MDFGMFMEFGNRENRSEAGSFREGFNLVDAGEAWGLDSAWLAEFHFNPTRSVLSSPIVVAGAIASRTQRIRIGMAVYVLPLNNPLRIAEEAATVDHISEGRFDFGIGRSGFTRSYDIYGTPYSESQARFRESLEIIREAWKGDTFSYRGDYFHIENATVSPKPYQEPHPPLRMAAVTAETFPRVAEQGFPIFVGLRGMDIPELKTHLKVYRQAWLDAGHPGKGNVYLRVPLYAGATEKAAYEEPYESITYYFNRQSQLVSQNAASRARQEHSASEDLQGQADRLAGLNYQEILDKKVIFGSAESLIDRITFLQEELGLDGIVAELNAGNLIPEDKITQSLKILTHQVMPAFK</sequence>
<organism evidence="4 5">
    <name type="scientific">Entotheonella factor</name>
    <dbReference type="NCBI Taxonomy" id="1429438"/>
    <lineage>
        <taxon>Bacteria</taxon>
        <taxon>Pseudomonadati</taxon>
        <taxon>Nitrospinota/Tectimicrobiota group</taxon>
        <taxon>Candidatus Tectimicrobiota</taxon>
        <taxon>Candidatus Entotheonellia</taxon>
        <taxon>Candidatus Entotheonellales</taxon>
        <taxon>Candidatus Entotheonellaceae</taxon>
        <taxon>Candidatus Entotheonella</taxon>
    </lineage>
</organism>
<dbReference type="GO" id="GO:0004497">
    <property type="term" value="F:monooxygenase activity"/>
    <property type="evidence" value="ECO:0007669"/>
    <property type="project" value="UniProtKB-KW"/>
</dbReference>
<dbReference type="SUPFAM" id="SSF51679">
    <property type="entry name" value="Bacterial luciferase-like"/>
    <property type="match status" value="1"/>
</dbReference>
<feature type="domain" description="Luciferase-like" evidence="3">
    <location>
        <begin position="1"/>
        <end position="314"/>
    </location>
</feature>
<protein>
    <recommendedName>
        <fullName evidence="3">Luciferase-like domain-containing protein</fullName>
    </recommendedName>
</protein>
<evidence type="ECO:0000313" key="4">
    <source>
        <dbReference type="EMBL" id="ETW95758.1"/>
    </source>
</evidence>
<evidence type="ECO:0000259" key="3">
    <source>
        <dbReference type="Pfam" id="PF00296"/>
    </source>
</evidence>
<dbReference type="HOGENOM" id="CLU_027853_3_0_7"/>
<evidence type="ECO:0000256" key="2">
    <source>
        <dbReference type="ARBA" id="ARBA00023033"/>
    </source>
</evidence>
<name>W4LCE3_ENTF1</name>
<evidence type="ECO:0000256" key="1">
    <source>
        <dbReference type="ARBA" id="ARBA00023002"/>
    </source>
</evidence>
<dbReference type="EMBL" id="AZHW01000874">
    <property type="protein sequence ID" value="ETW95758.1"/>
    <property type="molecule type" value="Genomic_DNA"/>
</dbReference>
<dbReference type="AlphaFoldDB" id="W4LCE3"/>
<dbReference type="PANTHER" id="PTHR30137:SF8">
    <property type="entry name" value="BLR5498 PROTEIN"/>
    <property type="match status" value="1"/>
</dbReference>
<keyword evidence="5" id="KW-1185">Reference proteome</keyword>
<dbReference type="PANTHER" id="PTHR30137">
    <property type="entry name" value="LUCIFERASE-LIKE MONOOXYGENASE"/>
    <property type="match status" value="1"/>
</dbReference>
<dbReference type="Proteomes" id="UP000019141">
    <property type="component" value="Unassembled WGS sequence"/>
</dbReference>
<reference evidence="4 5" key="1">
    <citation type="journal article" date="2014" name="Nature">
        <title>An environmental bacterial taxon with a large and distinct metabolic repertoire.</title>
        <authorList>
            <person name="Wilson M.C."/>
            <person name="Mori T."/>
            <person name="Ruckert C."/>
            <person name="Uria A.R."/>
            <person name="Helf M.J."/>
            <person name="Takada K."/>
            <person name="Gernert C."/>
            <person name="Steffens U.A."/>
            <person name="Heycke N."/>
            <person name="Schmitt S."/>
            <person name="Rinke C."/>
            <person name="Helfrich E.J."/>
            <person name="Brachmann A.O."/>
            <person name="Gurgui C."/>
            <person name="Wakimoto T."/>
            <person name="Kracht M."/>
            <person name="Crusemann M."/>
            <person name="Hentschel U."/>
            <person name="Abe I."/>
            <person name="Matsunaga S."/>
            <person name="Kalinowski J."/>
            <person name="Takeyama H."/>
            <person name="Piel J."/>
        </authorList>
    </citation>
    <scope>NUCLEOTIDE SEQUENCE [LARGE SCALE GENOMIC DNA]</scope>
    <source>
        <strain evidence="5">TSY1</strain>
    </source>
</reference>
<keyword evidence="2" id="KW-0503">Monooxygenase</keyword>
<evidence type="ECO:0000313" key="5">
    <source>
        <dbReference type="Proteomes" id="UP000019141"/>
    </source>
</evidence>
<dbReference type="InterPro" id="IPR050766">
    <property type="entry name" value="Bact_Lucif_Oxidored"/>
</dbReference>
<proteinExistence type="predicted"/>
<dbReference type="GO" id="GO:0005829">
    <property type="term" value="C:cytosol"/>
    <property type="evidence" value="ECO:0007669"/>
    <property type="project" value="TreeGrafter"/>
</dbReference>
<dbReference type="InterPro" id="IPR036661">
    <property type="entry name" value="Luciferase-like_sf"/>
</dbReference>
<dbReference type="GO" id="GO:0016705">
    <property type="term" value="F:oxidoreductase activity, acting on paired donors, with incorporation or reduction of molecular oxygen"/>
    <property type="evidence" value="ECO:0007669"/>
    <property type="project" value="InterPro"/>
</dbReference>
<dbReference type="Pfam" id="PF00296">
    <property type="entry name" value="Bac_luciferase"/>
    <property type="match status" value="1"/>
</dbReference>
<accession>W4LCE3</accession>
<gene>
    <name evidence="4" type="ORF">ETSY1_29320</name>
</gene>
<dbReference type="Gene3D" id="3.20.20.30">
    <property type="entry name" value="Luciferase-like domain"/>
    <property type="match status" value="1"/>
</dbReference>
<dbReference type="InterPro" id="IPR011251">
    <property type="entry name" value="Luciferase-like_dom"/>
</dbReference>
<comment type="caution">
    <text evidence="4">The sequence shown here is derived from an EMBL/GenBank/DDBJ whole genome shotgun (WGS) entry which is preliminary data.</text>
</comment>
<keyword evidence="1" id="KW-0560">Oxidoreductase</keyword>